<gene>
    <name evidence="7" type="ORF">DEALK_11090</name>
</gene>
<evidence type="ECO:0000256" key="3">
    <source>
        <dbReference type="ARBA" id="ARBA00022692"/>
    </source>
</evidence>
<comment type="subcellular location">
    <subcellularLocation>
        <location evidence="1">Cell membrane</location>
        <topology evidence="1">Multi-pass membrane protein</topology>
    </subcellularLocation>
</comment>
<feature type="transmembrane region" description="Helical" evidence="6">
    <location>
        <begin position="88"/>
        <end position="115"/>
    </location>
</feature>
<feature type="transmembrane region" description="Helical" evidence="6">
    <location>
        <begin position="12"/>
        <end position="34"/>
    </location>
</feature>
<dbReference type="GO" id="GO:0005886">
    <property type="term" value="C:plasma membrane"/>
    <property type="evidence" value="ECO:0007669"/>
    <property type="project" value="UniProtKB-SubCell"/>
</dbReference>
<keyword evidence="8" id="KW-1185">Reference proteome</keyword>
<dbReference type="PANTHER" id="PTHR42770">
    <property type="entry name" value="AMINO ACID TRANSPORTER-RELATED"/>
    <property type="match status" value="1"/>
</dbReference>
<feature type="transmembrane region" description="Helical" evidence="6">
    <location>
        <begin position="339"/>
        <end position="359"/>
    </location>
</feature>
<name>A0A0W0GIC8_9CHLR</name>
<keyword evidence="3 6" id="KW-0812">Transmembrane</keyword>
<keyword evidence="5 6" id="KW-0472">Membrane</keyword>
<evidence type="ECO:0000256" key="2">
    <source>
        <dbReference type="ARBA" id="ARBA00022475"/>
    </source>
</evidence>
<feature type="transmembrane region" description="Helical" evidence="6">
    <location>
        <begin position="46"/>
        <end position="67"/>
    </location>
</feature>
<organism evidence="7 8">
    <name type="scientific">Dehalogenimonas alkenigignens</name>
    <dbReference type="NCBI Taxonomy" id="1217799"/>
    <lineage>
        <taxon>Bacteria</taxon>
        <taxon>Bacillati</taxon>
        <taxon>Chloroflexota</taxon>
        <taxon>Dehalococcoidia</taxon>
        <taxon>Dehalococcoidales</taxon>
        <taxon>Dehalococcoidaceae</taxon>
        <taxon>Dehalogenimonas</taxon>
    </lineage>
</organism>
<dbReference type="AlphaFoldDB" id="A0A0W0GIC8"/>
<feature type="transmembrane region" description="Helical" evidence="6">
    <location>
        <begin position="315"/>
        <end position="333"/>
    </location>
</feature>
<feature type="transmembrane region" description="Helical" evidence="6">
    <location>
        <begin position="121"/>
        <end position="140"/>
    </location>
</feature>
<evidence type="ECO:0000256" key="4">
    <source>
        <dbReference type="ARBA" id="ARBA00022989"/>
    </source>
</evidence>
<feature type="transmembrane region" description="Helical" evidence="6">
    <location>
        <begin position="399"/>
        <end position="418"/>
    </location>
</feature>
<dbReference type="InterPro" id="IPR002293">
    <property type="entry name" value="AA/rel_permease1"/>
</dbReference>
<accession>A0A0W0GIC8</accession>
<sequence length="433" mass="45091">MASVPPKLEKRIGLSQAVLSGLGVTIGAGIYVLIGAGAGSAGNAVWLSFVIAAVISGFTALSYARLARFKPVNAPEFHYVKLAFNQRLGFLAGWLILWSMVVSAAVVSLGFAGYLQQFIDFPAAAIAAALVGLSTLIILIGTRQSMALMGILTAVTVFGLVAVIVIGVPHLGSVDLLEAPKGLTGVFGAAALVFFAYLGFETMANLAGEMKDPGRDLPKAMLLVLAVSVVFYVLVALAAVSVLGWEALSSSSAPMTDVFRLGLGSSSAGAITIISMAATGSTAFFLLLSASRAVWEMSCYGVLPLPFCTIGQRRTPWVAIVGVGLFSIIFILIRNIETVALFTNIAVLLAFTGINAAAIRLSKTIGKAANSKPRAWERITPAAGIAACLWLAWNTGTAALLFGGILAAAGLVYYQAFVARAWSSRPDRDESPP</sequence>
<feature type="transmembrane region" description="Helical" evidence="6">
    <location>
        <begin position="221"/>
        <end position="245"/>
    </location>
</feature>
<evidence type="ECO:0000256" key="5">
    <source>
        <dbReference type="ARBA" id="ARBA00023136"/>
    </source>
</evidence>
<reference evidence="7 8" key="1">
    <citation type="submission" date="2015-06" db="EMBL/GenBank/DDBJ databases">
        <title>Genome sequence of the organohalide-respiring Dehalogenimonas alkenigignens type strain (IP3-3T).</title>
        <authorList>
            <person name="Key T.A."/>
            <person name="Richmond D.P."/>
            <person name="Bowman K.S."/>
            <person name="Cho Y.-J."/>
            <person name="Chun J."/>
            <person name="da Costa M.S."/>
            <person name="Rainey F.A."/>
            <person name="Moe W.M."/>
        </authorList>
    </citation>
    <scope>NUCLEOTIDE SEQUENCE [LARGE SCALE GENOMIC DNA]</scope>
    <source>
        <strain evidence="7 8">IP3-3</strain>
    </source>
</reference>
<feature type="transmembrane region" description="Helical" evidence="6">
    <location>
        <begin position="265"/>
        <end position="288"/>
    </location>
</feature>
<dbReference type="InterPro" id="IPR050367">
    <property type="entry name" value="APC_superfamily"/>
</dbReference>
<protein>
    <submittedName>
        <fullName evidence="7">Gamma-aminobutyrate permease or related permease</fullName>
    </submittedName>
</protein>
<dbReference type="Pfam" id="PF13520">
    <property type="entry name" value="AA_permease_2"/>
    <property type="match status" value="1"/>
</dbReference>
<evidence type="ECO:0000313" key="7">
    <source>
        <dbReference type="EMBL" id="KTB48264.1"/>
    </source>
</evidence>
<proteinExistence type="predicted"/>
<keyword evidence="2" id="KW-1003">Cell membrane</keyword>
<dbReference type="OrthoDB" id="178667at2"/>
<dbReference type="EMBL" id="LFDV01000002">
    <property type="protein sequence ID" value="KTB48264.1"/>
    <property type="molecule type" value="Genomic_DNA"/>
</dbReference>
<dbReference type="RefSeq" id="WP_058439277.1">
    <property type="nucleotide sequence ID" value="NZ_KQ758903.1"/>
</dbReference>
<feature type="transmembrane region" description="Helical" evidence="6">
    <location>
        <begin position="375"/>
        <end position="393"/>
    </location>
</feature>
<dbReference type="PANTHER" id="PTHR42770:SF11">
    <property type="entry name" value="INNER MEMBRANE TRANSPORT PROTEIN YBAT"/>
    <property type="match status" value="1"/>
</dbReference>
<feature type="transmembrane region" description="Helical" evidence="6">
    <location>
        <begin position="147"/>
        <end position="170"/>
    </location>
</feature>
<dbReference type="Gene3D" id="1.20.1740.10">
    <property type="entry name" value="Amino acid/polyamine transporter I"/>
    <property type="match status" value="1"/>
</dbReference>
<evidence type="ECO:0000313" key="8">
    <source>
        <dbReference type="Proteomes" id="UP000053947"/>
    </source>
</evidence>
<dbReference type="STRING" id="1217799.DEALK_11090"/>
<dbReference type="PIRSF" id="PIRSF006060">
    <property type="entry name" value="AA_transporter"/>
    <property type="match status" value="1"/>
</dbReference>
<evidence type="ECO:0000256" key="6">
    <source>
        <dbReference type="SAM" id="Phobius"/>
    </source>
</evidence>
<dbReference type="Proteomes" id="UP000053947">
    <property type="component" value="Unassembled WGS sequence"/>
</dbReference>
<feature type="transmembrane region" description="Helical" evidence="6">
    <location>
        <begin position="182"/>
        <end position="200"/>
    </location>
</feature>
<evidence type="ECO:0000256" key="1">
    <source>
        <dbReference type="ARBA" id="ARBA00004651"/>
    </source>
</evidence>
<keyword evidence="4 6" id="KW-1133">Transmembrane helix</keyword>
<comment type="caution">
    <text evidence="7">The sequence shown here is derived from an EMBL/GenBank/DDBJ whole genome shotgun (WGS) entry which is preliminary data.</text>
</comment>
<dbReference type="GO" id="GO:0022857">
    <property type="term" value="F:transmembrane transporter activity"/>
    <property type="evidence" value="ECO:0007669"/>
    <property type="project" value="InterPro"/>
</dbReference>